<comment type="caution">
    <text evidence="1">The sequence shown here is derived from an EMBL/GenBank/DDBJ whole genome shotgun (WGS) entry which is preliminary data.</text>
</comment>
<proteinExistence type="predicted"/>
<reference evidence="1" key="1">
    <citation type="submission" date="2021-06" db="EMBL/GenBank/DDBJ databases">
        <authorList>
            <person name="Kallberg Y."/>
            <person name="Tangrot J."/>
            <person name="Rosling A."/>
        </authorList>
    </citation>
    <scope>NUCLEOTIDE SEQUENCE</scope>
    <source>
        <strain evidence="1">IL203A</strain>
    </source>
</reference>
<organism evidence="1 2">
    <name type="scientific">Dentiscutata heterogama</name>
    <dbReference type="NCBI Taxonomy" id="1316150"/>
    <lineage>
        <taxon>Eukaryota</taxon>
        <taxon>Fungi</taxon>
        <taxon>Fungi incertae sedis</taxon>
        <taxon>Mucoromycota</taxon>
        <taxon>Glomeromycotina</taxon>
        <taxon>Glomeromycetes</taxon>
        <taxon>Diversisporales</taxon>
        <taxon>Gigasporaceae</taxon>
        <taxon>Dentiscutata</taxon>
    </lineage>
</organism>
<keyword evidence="2" id="KW-1185">Reference proteome</keyword>
<sequence length="167" mass="20194">MPRKDHHKKTQNKLNVKLRSDNIDLNRDEIFAKYYELENSKLNKLKTQIESLISKINRLENDKNLYQTENNKLKEELQHIASRYDDNKTELERYYNVIQRTNYVLQEVFSSNEIEDLCNKIGEICDKDFEKIAEIVEDGREQFLPLARSRRFYDTNDKEFDTNKFNF</sequence>
<dbReference type="Proteomes" id="UP000789702">
    <property type="component" value="Unassembled WGS sequence"/>
</dbReference>
<protein>
    <submittedName>
        <fullName evidence="1">352_t:CDS:1</fullName>
    </submittedName>
</protein>
<evidence type="ECO:0000313" key="1">
    <source>
        <dbReference type="EMBL" id="CAG8470831.1"/>
    </source>
</evidence>
<accession>A0ACA9KFX1</accession>
<evidence type="ECO:0000313" key="2">
    <source>
        <dbReference type="Proteomes" id="UP000789702"/>
    </source>
</evidence>
<name>A0ACA9KFX1_9GLOM</name>
<gene>
    <name evidence="1" type="ORF">DHETER_LOCUS1705</name>
</gene>
<dbReference type="EMBL" id="CAJVPU010001093">
    <property type="protein sequence ID" value="CAG8470831.1"/>
    <property type="molecule type" value="Genomic_DNA"/>
</dbReference>